<protein>
    <submittedName>
        <fullName evidence="2">Uncharacterized protein</fullName>
    </submittedName>
</protein>
<accession>A0A9Q1ICI2</accession>
<dbReference type="EMBL" id="JAINUF010000021">
    <property type="protein sequence ID" value="KAJ8334606.1"/>
    <property type="molecule type" value="Genomic_DNA"/>
</dbReference>
<gene>
    <name evidence="2" type="ORF">SKAU_G00402450</name>
</gene>
<feature type="region of interest" description="Disordered" evidence="1">
    <location>
        <begin position="103"/>
        <end position="122"/>
    </location>
</feature>
<keyword evidence="3" id="KW-1185">Reference proteome</keyword>
<dbReference type="AlphaFoldDB" id="A0A9Q1ICI2"/>
<feature type="region of interest" description="Disordered" evidence="1">
    <location>
        <begin position="21"/>
        <end position="46"/>
    </location>
</feature>
<evidence type="ECO:0000256" key="1">
    <source>
        <dbReference type="SAM" id="MobiDB-lite"/>
    </source>
</evidence>
<feature type="compositionally biased region" description="Basic and acidic residues" evidence="1">
    <location>
        <begin position="21"/>
        <end position="36"/>
    </location>
</feature>
<evidence type="ECO:0000313" key="2">
    <source>
        <dbReference type="EMBL" id="KAJ8334606.1"/>
    </source>
</evidence>
<evidence type="ECO:0000313" key="3">
    <source>
        <dbReference type="Proteomes" id="UP001152622"/>
    </source>
</evidence>
<organism evidence="2 3">
    <name type="scientific">Synaphobranchus kaupii</name>
    <name type="common">Kaup's arrowtooth eel</name>
    <dbReference type="NCBI Taxonomy" id="118154"/>
    <lineage>
        <taxon>Eukaryota</taxon>
        <taxon>Metazoa</taxon>
        <taxon>Chordata</taxon>
        <taxon>Craniata</taxon>
        <taxon>Vertebrata</taxon>
        <taxon>Euteleostomi</taxon>
        <taxon>Actinopterygii</taxon>
        <taxon>Neopterygii</taxon>
        <taxon>Teleostei</taxon>
        <taxon>Anguilliformes</taxon>
        <taxon>Synaphobranchidae</taxon>
        <taxon>Synaphobranchus</taxon>
    </lineage>
</organism>
<reference evidence="2" key="1">
    <citation type="journal article" date="2023" name="Science">
        <title>Genome structures resolve the early diversification of teleost fishes.</title>
        <authorList>
            <person name="Parey E."/>
            <person name="Louis A."/>
            <person name="Montfort J."/>
            <person name="Bouchez O."/>
            <person name="Roques C."/>
            <person name="Iampietro C."/>
            <person name="Lluch J."/>
            <person name="Castinel A."/>
            <person name="Donnadieu C."/>
            <person name="Desvignes T."/>
            <person name="Floi Bucao C."/>
            <person name="Jouanno E."/>
            <person name="Wen M."/>
            <person name="Mejri S."/>
            <person name="Dirks R."/>
            <person name="Jansen H."/>
            <person name="Henkel C."/>
            <person name="Chen W.J."/>
            <person name="Zahm M."/>
            <person name="Cabau C."/>
            <person name="Klopp C."/>
            <person name="Thompson A.W."/>
            <person name="Robinson-Rechavi M."/>
            <person name="Braasch I."/>
            <person name="Lecointre G."/>
            <person name="Bobe J."/>
            <person name="Postlethwait J.H."/>
            <person name="Berthelot C."/>
            <person name="Roest Crollius H."/>
            <person name="Guiguen Y."/>
        </authorList>
    </citation>
    <scope>NUCLEOTIDE SEQUENCE</scope>
    <source>
        <strain evidence="2">WJC10195</strain>
    </source>
</reference>
<name>A0A9Q1ICI2_SYNKA</name>
<comment type="caution">
    <text evidence="2">The sequence shown here is derived from an EMBL/GenBank/DDBJ whole genome shotgun (WGS) entry which is preliminary data.</text>
</comment>
<sequence length="122" mass="13011">MRECVERDLYEASSLTVLESQEKPRDCAKKETREASRAVADSTGATQLPAQVHSFAGPELILRCKFLAPHFSGTVGNGSGSWAASQAQPALLLRGAGPRVSVPLLKGRLPSPRSTLIQRPGS</sequence>
<feature type="compositionally biased region" description="Polar residues" evidence="1">
    <location>
        <begin position="112"/>
        <end position="122"/>
    </location>
</feature>
<dbReference type="Proteomes" id="UP001152622">
    <property type="component" value="Chromosome 21"/>
</dbReference>
<proteinExistence type="predicted"/>